<comment type="caution">
    <text evidence="2">The sequence shown here is derived from an EMBL/GenBank/DDBJ whole genome shotgun (WGS) entry which is preliminary data.</text>
</comment>
<evidence type="ECO:0000313" key="2">
    <source>
        <dbReference type="EMBL" id="MCT7358423.1"/>
    </source>
</evidence>
<dbReference type="RefSeq" id="WP_260975339.1">
    <property type="nucleotide sequence ID" value="NZ_JAOANI010000014.1"/>
</dbReference>
<proteinExistence type="predicted"/>
<sequence>MELASQELRERIVRPTLHYLGKHCHASENLLVAIAQWQQQHPQGRTEGIYPIDAGLHQKVWNQHLAFHPDLASKIRGLASQREFLNNPHIELITNLAYATAIAWAVYLAFPQVRHTNATPCAATSSKPSPCPLAPAQTTARQPEISTN</sequence>
<feature type="region of interest" description="Disordered" evidence="1">
    <location>
        <begin position="119"/>
        <end position="148"/>
    </location>
</feature>
<feature type="compositionally biased region" description="Polar residues" evidence="1">
    <location>
        <begin position="136"/>
        <end position="148"/>
    </location>
</feature>
<organism evidence="2 3">
    <name type="scientific">Thalassolituus pacificus</name>
    <dbReference type="NCBI Taxonomy" id="2975440"/>
    <lineage>
        <taxon>Bacteria</taxon>
        <taxon>Pseudomonadati</taxon>
        <taxon>Pseudomonadota</taxon>
        <taxon>Gammaproteobacteria</taxon>
        <taxon>Oceanospirillales</taxon>
        <taxon>Oceanospirillaceae</taxon>
        <taxon>Thalassolituus</taxon>
    </lineage>
</organism>
<feature type="compositionally biased region" description="Polar residues" evidence="1">
    <location>
        <begin position="119"/>
        <end position="128"/>
    </location>
</feature>
<dbReference type="AlphaFoldDB" id="A0A9X2WDJ8"/>
<dbReference type="Proteomes" id="UP001147830">
    <property type="component" value="Unassembled WGS sequence"/>
</dbReference>
<evidence type="ECO:0000256" key="1">
    <source>
        <dbReference type="SAM" id="MobiDB-lite"/>
    </source>
</evidence>
<protein>
    <submittedName>
        <fullName evidence="2">Uncharacterized protein</fullName>
    </submittedName>
</protein>
<reference evidence="2" key="2">
    <citation type="submission" date="2022-08" db="EMBL/GenBank/DDBJ databases">
        <authorList>
            <person name="Dong C."/>
        </authorList>
    </citation>
    <scope>NUCLEOTIDE SEQUENCE</scope>
    <source>
        <strain evidence="2">59MF3M-4</strain>
    </source>
</reference>
<gene>
    <name evidence="2" type="ORF">NYR02_05225</name>
</gene>
<dbReference type="EMBL" id="JAOANI010000014">
    <property type="protein sequence ID" value="MCT7358423.1"/>
    <property type="molecule type" value="Genomic_DNA"/>
</dbReference>
<reference evidence="2" key="1">
    <citation type="journal article" date="2022" name="Front. Microbiol.">
        <title>Genome-based taxonomic rearrangement of Oceanobacter-related bacteria including the description of Thalassolituus hydrocarbonoclasticus sp. nov. and Thalassolituus pacificus sp. nov. and emended description of the genus Thalassolituus.</title>
        <authorList>
            <person name="Dong C."/>
            <person name="Wei L."/>
            <person name="Wang J."/>
            <person name="Lai Q."/>
            <person name="Huang Z."/>
            <person name="Shao Z."/>
        </authorList>
    </citation>
    <scope>NUCLEOTIDE SEQUENCE</scope>
    <source>
        <strain evidence="2">59MF3M-4</strain>
    </source>
</reference>
<evidence type="ECO:0000313" key="3">
    <source>
        <dbReference type="Proteomes" id="UP001147830"/>
    </source>
</evidence>
<accession>A0A9X2WDJ8</accession>
<name>A0A9X2WDJ8_9GAMM</name>
<keyword evidence="3" id="KW-1185">Reference proteome</keyword>